<proteinExistence type="predicted"/>
<sequence>MLLQYSGDGALLGRSDDKHDNRSISEKPCDNPLKPCKARWLHTQLFESIYLGEIVTRLFSLNSLQHDKAPRFEIAVIWNAACEFEYLAQLRTIGARET</sequence>
<comment type="caution">
    <text evidence="2">The sequence shown here is derived from an EMBL/GenBank/DDBJ whole genome shotgun (WGS) entry which is preliminary data.</text>
</comment>
<dbReference type="AlphaFoldDB" id="A0A109K0F5"/>
<accession>A0A109K0F5</accession>
<gene>
    <name evidence="2" type="ORF">AS026_30370</name>
</gene>
<evidence type="ECO:0000256" key="1">
    <source>
        <dbReference type="SAM" id="MobiDB-lite"/>
    </source>
</evidence>
<feature type="region of interest" description="Disordered" evidence="1">
    <location>
        <begin position="1"/>
        <end position="32"/>
    </location>
</feature>
<protein>
    <submittedName>
        <fullName evidence="2">Uncharacterized protein</fullName>
    </submittedName>
</protein>
<name>A0A109K0F5_9HYPH</name>
<dbReference type="EMBL" id="LNCD01000021">
    <property type="protein sequence ID" value="KWV58494.1"/>
    <property type="molecule type" value="Genomic_DNA"/>
</dbReference>
<keyword evidence="3" id="KW-1185">Reference proteome</keyword>
<evidence type="ECO:0000313" key="3">
    <source>
        <dbReference type="Proteomes" id="UP000068164"/>
    </source>
</evidence>
<organism evidence="2 3">
    <name type="scientific">Rhizobium altiplani</name>
    <dbReference type="NCBI Taxonomy" id="1864509"/>
    <lineage>
        <taxon>Bacteria</taxon>
        <taxon>Pseudomonadati</taxon>
        <taxon>Pseudomonadota</taxon>
        <taxon>Alphaproteobacteria</taxon>
        <taxon>Hyphomicrobiales</taxon>
        <taxon>Rhizobiaceae</taxon>
        <taxon>Rhizobium/Agrobacterium group</taxon>
        <taxon>Rhizobium</taxon>
    </lineage>
</organism>
<dbReference type="Proteomes" id="UP000068164">
    <property type="component" value="Unassembled WGS sequence"/>
</dbReference>
<feature type="compositionally biased region" description="Basic and acidic residues" evidence="1">
    <location>
        <begin position="14"/>
        <end position="29"/>
    </location>
</feature>
<evidence type="ECO:0000313" key="2">
    <source>
        <dbReference type="EMBL" id="KWV58494.1"/>
    </source>
</evidence>
<reference evidence="2 3" key="1">
    <citation type="submission" date="2015-11" db="EMBL/GenBank/DDBJ databases">
        <title>Draft Genome Sequence of the Strain BR 10423 (Rhizobium sp.) isolated from nodules of Mimosa pudica.</title>
        <authorList>
            <person name="Barauna A.C."/>
            <person name="Zilli J.E."/>
            <person name="Simoes-Araujo J.L."/>
            <person name="Reis V.M."/>
            <person name="James E.K."/>
            <person name="Reis F.B.Jr."/>
            <person name="Rouws L.F."/>
            <person name="Passos S.R."/>
            <person name="Gois S.R."/>
        </authorList>
    </citation>
    <scope>NUCLEOTIDE SEQUENCE [LARGE SCALE GENOMIC DNA]</scope>
    <source>
        <strain evidence="2 3">BR10423</strain>
    </source>
</reference>